<accession>A0A4R2QZV2</accession>
<dbReference type="EMBL" id="SLXQ01000002">
    <property type="protein sequence ID" value="TCP55237.1"/>
    <property type="molecule type" value="Genomic_DNA"/>
</dbReference>
<reference evidence="3 4" key="1">
    <citation type="submission" date="2019-03" db="EMBL/GenBank/DDBJ databases">
        <title>Genomic Encyclopedia of Type Strains, Phase IV (KMG-IV): sequencing the most valuable type-strain genomes for metagenomic binning, comparative biology and taxonomic classification.</title>
        <authorList>
            <person name="Goeker M."/>
        </authorList>
    </citation>
    <scope>NUCLEOTIDE SEQUENCE [LARGE SCALE GENOMIC DNA]</scope>
    <source>
        <strain evidence="3 4">DSM 45765</strain>
    </source>
</reference>
<evidence type="ECO:0000313" key="3">
    <source>
        <dbReference type="EMBL" id="TCP55237.1"/>
    </source>
</evidence>
<dbReference type="SUPFAM" id="SSF55961">
    <property type="entry name" value="Bet v1-like"/>
    <property type="match status" value="1"/>
</dbReference>
<dbReference type="OrthoDB" id="9806976at2"/>
<dbReference type="AlphaFoldDB" id="A0A4R2QZV2"/>
<evidence type="ECO:0000259" key="2">
    <source>
        <dbReference type="Pfam" id="PF08327"/>
    </source>
</evidence>
<dbReference type="InterPro" id="IPR013538">
    <property type="entry name" value="ASHA1/2-like_C"/>
</dbReference>
<protein>
    <submittedName>
        <fullName evidence="3">Uncharacterized protein YndB with AHSA1/START domain</fullName>
    </submittedName>
</protein>
<name>A0A4R2QZV2_9PSEU</name>
<organism evidence="3 4">
    <name type="scientific">Tamaricihabitans halophyticus</name>
    <dbReference type="NCBI Taxonomy" id="1262583"/>
    <lineage>
        <taxon>Bacteria</taxon>
        <taxon>Bacillati</taxon>
        <taxon>Actinomycetota</taxon>
        <taxon>Actinomycetes</taxon>
        <taxon>Pseudonocardiales</taxon>
        <taxon>Pseudonocardiaceae</taxon>
        <taxon>Tamaricihabitans</taxon>
    </lineage>
</organism>
<dbReference type="RefSeq" id="WP_132876581.1">
    <property type="nucleotide sequence ID" value="NZ_SLXQ01000002.1"/>
</dbReference>
<feature type="domain" description="Activator of Hsp90 ATPase homologue 1/2-like C-terminal" evidence="2">
    <location>
        <begin position="24"/>
        <end position="133"/>
    </location>
</feature>
<dbReference type="Proteomes" id="UP000294911">
    <property type="component" value="Unassembled WGS sequence"/>
</dbReference>
<comment type="similarity">
    <text evidence="1">Belongs to the AHA1 family.</text>
</comment>
<evidence type="ECO:0000313" key="4">
    <source>
        <dbReference type="Proteomes" id="UP000294911"/>
    </source>
</evidence>
<comment type="caution">
    <text evidence="3">The sequence shown here is derived from an EMBL/GenBank/DDBJ whole genome shotgun (WGS) entry which is preliminary data.</text>
</comment>
<evidence type="ECO:0000256" key="1">
    <source>
        <dbReference type="ARBA" id="ARBA00006817"/>
    </source>
</evidence>
<dbReference type="Gene3D" id="3.30.530.20">
    <property type="match status" value="1"/>
</dbReference>
<keyword evidence="4" id="KW-1185">Reference proteome</keyword>
<proteinExistence type="inferred from homology"/>
<dbReference type="Pfam" id="PF08327">
    <property type="entry name" value="AHSA1"/>
    <property type="match status" value="1"/>
</dbReference>
<dbReference type="InterPro" id="IPR023393">
    <property type="entry name" value="START-like_dom_sf"/>
</dbReference>
<gene>
    <name evidence="3" type="ORF">EV191_102449</name>
</gene>
<sequence>MSTKQQLSAVGERSQLRIERRFAHPREKVWSAITEPEHFFAWYPMASGTIDPRPSGALEFDDGEGTTYRGEVLEFDPPKVFAFREEQDELRFELSDDGAGCLLVFTHTFADRAWAAHTAAGWHRCLDVLETRLTGEASELPDNGAELRAHYAKLVRS</sequence>
<dbReference type="CDD" id="cd08899">
    <property type="entry name" value="SRPBCC_CalC_Aha1-like_6"/>
    <property type="match status" value="1"/>
</dbReference>